<evidence type="ECO:0000313" key="27">
    <source>
        <dbReference type="Proteomes" id="UP000283431"/>
    </source>
</evidence>
<evidence type="ECO:0000313" key="31">
    <source>
        <dbReference type="Proteomes" id="UP000284835"/>
    </source>
</evidence>
<keyword evidence="7" id="KW-0282">Flagellum</keyword>
<evidence type="ECO:0000313" key="23">
    <source>
        <dbReference type="Proteomes" id="UP000095384"/>
    </source>
</evidence>
<dbReference type="Proteomes" id="UP000283683">
    <property type="component" value="Unassembled WGS sequence"/>
</dbReference>
<evidence type="ECO:0000313" key="29">
    <source>
        <dbReference type="Proteomes" id="UP000283683"/>
    </source>
</evidence>
<evidence type="ECO:0000313" key="16">
    <source>
        <dbReference type="EMBL" id="RGZ20109.1"/>
    </source>
</evidence>
<evidence type="ECO:0000313" key="17">
    <source>
        <dbReference type="EMBL" id="RGZ77005.1"/>
    </source>
</evidence>
<evidence type="ECO:0000313" key="15">
    <source>
        <dbReference type="EMBL" id="RGW88993.1"/>
    </source>
</evidence>
<evidence type="ECO:0000313" key="21">
    <source>
        <dbReference type="EMBL" id="RHL08120.1"/>
    </source>
</evidence>
<proteinExistence type="predicted"/>
<dbReference type="AlphaFoldDB" id="A0A173WAH7"/>
<dbReference type="EMBL" id="JAJFBX010000001">
    <property type="protein sequence ID" value="MCC2745652.1"/>
    <property type="molecule type" value="Genomic_DNA"/>
</dbReference>
<dbReference type="EMBL" id="QSUG01000001">
    <property type="protein sequence ID" value="RGN26524.1"/>
    <property type="molecule type" value="Genomic_DNA"/>
</dbReference>
<dbReference type="Proteomes" id="UP000283431">
    <property type="component" value="Unassembled WGS sequence"/>
</dbReference>
<name>A0A173WAH7_9FIRM</name>
<keyword evidence="5 6" id="KW-0472">Membrane</keyword>
<dbReference type="EMBL" id="QSEN01000001">
    <property type="protein sequence ID" value="RGZ77005.1"/>
    <property type="molecule type" value="Genomic_DNA"/>
</dbReference>
<reference evidence="10" key="5">
    <citation type="submission" date="2021-10" db="EMBL/GenBank/DDBJ databases">
        <title>Collection of gut derived symbiotic bacterial strains cultured from healthy donors.</title>
        <authorList>
            <person name="Lin H."/>
            <person name="Littmann E."/>
            <person name="Claire K."/>
            <person name="Pamer E."/>
        </authorList>
    </citation>
    <scope>NUCLEOTIDE SEQUENCE</scope>
    <source>
        <strain evidence="10">MSK.22.92</strain>
    </source>
</reference>
<comment type="subcellular location">
    <subcellularLocation>
        <location evidence="1">Cell membrane</location>
    </subcellularLocation>
</comment>
<keyword evidence="7" id="KW-0966">Cell projection</keyword>
<keyword evidence="7" id="KW-0969">Cilium</keyword>
<dbReference type="EMBL" id="QRXR01000001">
    <property type="protein sequence ID" value="RGU29345.1"/>
    <property type="molecule type" value="Genomic_DNA"/>
</dbReference>
<evidence type="ECO:0000313" key="22">
    <source>
        <dbReference type="EMBL" id="RHL83141.1"/>
    </source>
</evidence>
<feature type="transmembrane region" description="Helical" evidence="6">
    <location>
        <begin position="12"/>
        <end position="32"/>
    </location>
</feature>
<organism evidence="7 23">
    <name type="scientific">Agathobacter rectalis</name>
    <dbReference type="NCBI Taxonomy" id="39491"/>
    <lineage>
        <taxon>Bacteria</taxon>
        <taxon>Bacillati</taxon>
        <taxon>Bacillota</taxon>
        <taxon>Clostridia</taxon>
        <taxon>Lachnospirales</taxon>
        <taxon>Lachnospiraceae</taxon>
        <taxon>Agathobacter</taxon>
    </lineage>
</organism>
<evidence type="ECO:0000313" key="20">
    <source>
        <dbReference type="EMBL" id="RHF08365.1"/>
    </source>
</evidence>
<dbReference type="InterPro" id="IPR022781">
    <property type="entry name" value="Flagellar_biosynth_FliO"/>
</dbReference>
<evidence type="ECO:0000256" key="3">
    <source>
        <dbReference type="ARBA" id="ARBA00022692"/>
    </source>
</evidence>
<evidence type="ECO:0000313" key="24">
    <source>
        <dbReference type="Proteomes" id="UP000245905"/>
    </source>
</evidence>
<evidence type="ECO:0000256" key="5">
    <source>
        <dbReference type="ARBA" id="ARBA00023136"/>
    </source>
</evidence>
<dbReference type="EMBL" id="JAJCJK010000008">
    <property type="protein sequence ID" value="MCB6938131.1"/>
    <property type="molecule type" value="Genomic_DNA"/>
</dbReference>
<dbReference type="EMBL" id="QROF01000001">
    <property type="protein sequence ID" value="RHL08120.1"/>
    <property type="molecule type" value="Genomic_DNA"/>
</dbReference>
<keyword evidence="4 6" id="KW-1133">Transmembrane helix</keyword>
<reference evidence="7 23" key="2">
    <citation type="submission" date="2015-09" db="EMBL/GenBank/DDBJ databases">
        <authorList>
            <consortium name="Pathogen Informatics"/>
        </authorList>
    </citation>
    <scope>NUCLEOTIDE SEQUENCE [LARGE SCALE GENOMIC DNA]</scope>
    <source>
        <strain evidence="7 23">2789STDY5608860</strain>
    </source>
</reference>
<dbReference type="Proteomes" id="UP000283501">
    <property type="component" value="Unassembled WGS sequence"/>
</dbReference>
<protein>
    <submittedName>
        <fullName evidence="7">Flagella biosynthesis protein FliZ</fullName>
    </submittedName>
    <submittedName>
        <fullName evidence="12">Flagellar biogenesis protein</fullName>
    </submittedName>
    <submittedName>
        <fullName evidence="8">Flagellar biosynthetic protein FliO</fullName>
    </submittedName>
</protein>
<gene>
    <name evidence="22" type="ORF">DW001_00220</name>
    <name evidence="21" type="ORF">DW038_01550</name>
    <name evidence="20" type="ORF">DW703_00100</name>
    <name evidence="19" type="ORF">DW775_02795</name>
    <name evidence="18" type="ORF">DW912_04300</name>
    <name evidence="17" type="ORF">DW975_01295</name>
    <name evidence="15" type="ORF">DWV45_02305</name>
    <name evidence="14" type="ORF">DWW89_00945</name>
    <name evidence="16" type="ORF">DXA03_00975</name>
    <name evidence="13" type="ORF">DXB72_00915</name>
    <name evidence="7" type="ORF">ERS852417_00069</name>
    <name evidence="12" type="ORF">LD38_01475</name>
    <name evidence="8" type="ORF">LIZ56_06845</name>
    <name evidence="9" type="ORF">LIZ82_01080</name>
    <name evidence="10" type="ORF">LK487_01150</name>
    <name evidence="11" type="ORF">PNE45_01625</name>
</gene>
<dbReference type="Proteomes" id="UP000260970">
    <property type="component" value="Unassembled WGS sequence"/>
</dbReference>
<dbReference type="Pfam" id="PF04347">
    <property type="entry name" value="FliO"/>
    <property type="match status" value="1"/>
</dbReference>
<dbReference type="EMBL" id="QSDV01000001">
    <property type="protein sequence ID" value="RGZ20109.1"/>
    <property type="molecule type" value="Genomic_DNA"/>
</dbReference>
<evidence type="ECO:0000313" key="13">
    <source>
        <dbReference type="EMBL" id="RGN26524.1"/>
    </source>
</evidence>
<dbReference type="Proteomes" id="UP000245905">
    <property type="component" value="Unassembled WGS sequence"/>
</dbReference>
<reference evidence="25 26" key="3">
    <citation type="submission" date="2018-08" db="EMBL/GenBank/DDBJ databases">
        <title>A genome reference for cultivated species of the human gut microbiota.</title>
        <authorList>
            <person name="Zou Y."/>
            <person name="Xue W."/>
            <person name="Luo G."/>
        </authorList>
    </citation>
    <scope>NUCLEOTIDE SEQUENCE [LARGE SCALE GENOMIC DNA]</scope>
    <source>
        <strain evidence="15 29">AF06-19</strain>
        <strain evidence="14 30">AF17-27</strain>
        <strain evidence="22 26">AF36-2BH</strain>
        <strain evidence="21 33">AF39-14AC</strain>
        <strain evidence="20 28">AM26-2LB</strain>
        <strain evidence="19 31">AM30-13AC</strain>
        <strain evidence="18 34">AM42-17AT</strain>
        <strain evidence="17 27">AM48-7</strain>
        <strain evidence="16 32">AM54-25XD</strain>
        <strain evidence="13 25">OM05-6AA</strain>
    </source>
</reference>
<evidence type="ECO:0000313" key="34">
    <source>
        <dbReference type="Proteomes" id="UP000286220"/>
    </source>
</evidence>
<dbReference type="EMBL" id="QSFZ01000003">
    <property type="protein sequence ID" value="RHA93520.1"/>
    <property type="molecule type" value="Genomic_DNA"/>
</dbReference>
<dbReference type="EMBL" id="JRFS01000002">
    <property type="protein sequence ID" value="PWE84773.1"/>
    <property type="molecule type" value="Genomic_DNA"/>
</dbReference>
<dbReference type="Proteomes" id="UP000286220">
    <property type="component" value="Unassembled WGS sequence"/>
</dbReference>
<dbReference type="EMBL" id="CYYW01000001">
    <property type="protein sequence ID" value="CUN35455.1"/>
    <property type="molecule type" value="Genomic_DNA"/>
</dbReference>
<reference evidence="12 24" key="1">
    <citation type="submission" date="2014-09" db="EMBL/GenBank/DDBJ databases">
        <title>Butyrate-producing bacteria isolated from human gut.</title>
        <authorList>
            <person name="Zhang Q."/>
            <person name="Zhao L."/>
        </authorList>
    </citation>
    <scope>NUCLEOTIDE SEQUENCE [LARGE SCALE GENOMIC DNA]</scope>
    <source>
        <strain evidence="12 24">R22</strain>
    </source>
</reference>
<dbReference type="Proteomes" id="UP001197847">
    <property type="component" value="Unassembled WGS sequence"/>
</dbReference>
<dbReference type="EMBL" id="QRPB01000001">
    <property type="protein sequence ID" value="RHL83141.1"/>
    <property type="molecule type" value="Genomic_DNA"/>
</dbReference>
<dbReference type="EMBL" id="JAJCJQ010000001">
    <property type="protein sequence ID" value="MCB6959491.1"/>
    <property type="molecule type" value="Genomic_DNA"/>
</dbReference>
<keyword evidence="3 6" id="KW-0812">Transmembrane</keyword>
<evidence type="ECO:0000256" key="2">
    <source>
        <dbReference type="ARBA" id="ARBA00022475"/>
    </source>
</evidence>
<dbReference type="Proteomes" id="UP000284835">
    <property type="component" value="Unassembled WGS sequence"/>
</dbReference>
<evidence type="ECO:0000313" key="7">
    <source>
        <dbReference type="EMBL" id="CUN35455.1"/>
    </source>
</evidence>
<evidence type="ECO:0000313" key="32">
    <source>
        <dbReference type="Proteomes" id="UP000285209"/>
    </source>
</evidence>
<evidence type="ECO:0000313" key="12">
    <source>
        <dbReference type="EMBL" id="PWE84773.1"/>
    </source>
</evidence>
<evidence type="ECO:0000313" key="10">
    <source>
        <dbReference type="EMBL" id="MCC2745652.1"/>
    </source>
</evidence>
<evidence type="ECO:0000313" key="25">
    <source>
        <dbReference type="Proteomes" id="UP000260970"/>
    </source>
</evidence>
<evidence type="ECO:0000313" key="26">
    <source>
        <dbReference type="Proteomes" id="UP000266698"/>
    </source>
</evidence>
<evidence type="ECO:0000313" key="9">
    <source>
        <dbReference type="EMBL" id="MCB6959491.1"/>
    </source>
</evidence>
<dbReference type="Proteomes" id="UP000095384">
    <property type="component" value="Unassembled WGS sequence"/>
</dbReference>
<evidence type="ECO:0000256" key="1">
    <source>
        <dbReference type="ARBA" id="ARBA00004236"/>
    </source>
</evidence>
<sequence length="128" mass="14689">MILAATSLDSFVQLITVLIIFVFVLILTYFTTRWMAGIQKGRSFNKNLRIIETISVGNNKMISIVEAGTKYIVVSIGKDDVNYLTELKEEELKDLSFKDPQSMMQNPESFSAIMDKLKEKYSNRSRHE</sequence>
<dbReference type="EMBL" id="QSAZ01000002">
    <property type="protein sequence ID" value="RGW88993.1"/>
    <property type="molecule type" value="Genomic_DNA"/>
</dbReference>
<dbReference type="Proteomes" id="UP000286181">
    <property type="component" value="Unassembled WGS sequence"/>
</dbReference>
<dbReference type="GO" id="GO:0044781">
    <property type="term" value="P:bacterial-type flagellum organization"/>
    <property type="evidence" value="ECO:0007669"/>
    <property type="project" value="InterPro"/>
</dbReference>
<accession>A0A173WAH7</accession>
<evidence type="ECO:0000313" key="19">
    <source>
        <dbReference type="EMBL" id="RHD97557.1"/>
    </source>
</evidence>
<dbReference type="Proteomes" id="UP000283765">
    <property type="component" value="Unassembled WGS sequence"/>
</dbReference>
<reference evidence="8" key="4">
    <citation type="submission" date="2021-10" db="EMBL/GenBank/DDBJ databases">
        <title>Collection of gut derived symbiotic bacterial strains cultured from healthy donors.</title>
        <authorList>
            <person name="Lin H."/>
            <person name="Littmann E."/>
            <person name="Kohout C."/>
            <person name="Pamer E.G."/>
        </authorList>
    </citation>
    <scope>NUCLEOTIDE SEQUENCE</scope>
    <source>
        <strain evidence="9">DFI.7.28A</strain>
        <strain evidence="8">DFI.9.42</strain>
    </source>
</reference>
<dbReference type="Proteomes" id="UP001212823">
    <property type="component" value="Unassembled WGS sequence"/>
</dbReference>
<dbReference type="Proteomes" id="UP001197684">
    <property type="component" value="Unassembled WGS sequence"/>
</dbReference>
<dbReference type="GO" id="GO:0016020">
    <property type="term" value="C:membrane"/>
    <property type="evidence" value="ECO:0007669"/>
    <property type="project" value="InterPro"/>
</dbReference>
<dbReference type="EMBL" id="JAQLYE010000002">
    <property type="protein sequence ID" value="MDB8016736.1"/>
    <property type="molecule type" value="Genomic_DNA"/>
</dbReference>
<evidence type="ECO:0000313" key="30">
    <source>
        <dbReference type="Proteomes" id="UP000283765"/>
    </source>
</evidence>
<evidence type="ECO:0000256" key="6">
    <source>
        <dbReference type="SAM" id="Phobius"/>
    </source>
</evidence>
<keyword evidence="2" id="KW-1003">Cell membrane</keyword>
<dbReference type="Proteomes" id="UP001197741">
    <property type="component" value="Unassembled WGS sequence"/>
</dbReference>
<dbReference type="Proteomes" id="UP000266698">
    <property type="component" value="Unassembled WGS sequence"/>
</dbReference>
<dbReference type="EMBL" id="QSJS01000002">
    <property type="protein sequence ID" value="RHD97557.1"/>
    <property type="molecule type" value="Genomic_DNA"/>
</dbReference>
<evidence type="ECO:0000313" key="11">
    <source>
        <dbReference type="EMBL" id="MDB8016736.1"/>
    </source>
</evidence>
<evidence type="ECO:0000313" key="28">
    <source>
        <dbReference type="Proteomes" id="UP000283501"/>
    </source>
</evidence>
<dbReference type="Proteomes" id="UP000285209">
    <property type="component" value="Unassembled WGS sequence"/>
</dbReference>
<evidence type="ECO:0000313" key="18">
    <source>
        <dbReference type="EMBL" id="RHA93520.1"/>
    </source>
</evidence>
<dbReference type="EMBL" id="QSKY01000001">
    <property type="protein sequence ID" value="RHF08365.1"/>
    <property type="molecule type" value="Genomic_DNA"/>
</dbReference>
<dbReference type="RefSeq" id="WP_015516409.1">
    <property type="nucleotide sequence ID" value="NZ_CP143947.1"/>
</dbReference>
<evidence type="ECO:0000313" key="14">
    <source>
        <dbReference type="EMBL" id="RGU29345.1"/>
    </source>
</evidence>
<reference evidence="11" key="6">
    <citation type="submission" date="2023-01" db="EMBL/GenBank/DDBJ databases">
        <title>Human gut microbiome strain richness.</title>
        <authorList>
            <person name="Chen-Liaw A."/>
        </authorList>
    </citation>
    <scope>NUCLEOTIDE SEQUENCE</scope>
    <source>
        <strain evidence="11">1001283st1_D2_1001283B150209_150212</strain>
    </source>
</reference>
<evidence type="ECO:0000256" key="4">
    <source>
        <dbReference type="ARBA" id="ARBA00022989"/>
    </source>
</evidence>
<evidence type="ECO:0000313" key="8">
    <source>
        <dbReference type="EMBL" id="MCB6938131.1"/>
    </source>
</evidence>
<evidence type="ECO:0000313" key="33">
    <source>
        <dbReference type="Proteomes" id="UP000286181"/>
    </source>
</evidence>